<dbReference type="AlphaFoldDB" id="A0A2Z4Y878"/>
<dbReference type="Proteomes" id="UP000262583">
    <property type="component" value="Chromosome"/>
</dbReference>
<dbReference type="InterPro" id="IPR008948">
    <property type="entry name" value="L-Aspartase-like"/>
</dbReference>
<dbReference type="InterPro" id="IPR020557">
    <property type="entry name" value="Fumarate_lyase_CS"/>
</dbReference>
<dbReference type="PRINTS" id="PR00145">
    <property type="entry name" value="ARGSUCLYASE"/>
</dbReference>
<dbReference type="KEGG" id="schv:BRCON_2446"/>
<dbReference type="Pfam" id="PF10415">
    <property type="entry name" value="FumaraseC_C"/>
    <property type="match status" value="1"/>
</dbReference>
<evidence type="ECO:0000313" key="5">
    <source>
        <dbReference type="Proteomes" id="UP000262583"/>
    </source>
</evidence>
<dbReference type="InterPro" id="IPR018951">
    <property type="entry name" value="Fumarase_C_C"/>
</dbReference>
<dbReference type="InterPro" id="IPR000362">
    <property type="entry name" value="Fumarate_lyase_fam"/>
</dbReference>
<dbReference type="SUPFAM" id="SSF48557">
    <property type="entry name" value="L-aspartase-like"/>
    <property type="match status" value="1"/>
</dbReference>
<gene>
    <name evidence="4" type="ORF">BRCON_2446</name>
</gene>
<dbReference type="Gene3D" id="1.10.40.30">
    <property type="entry name" value="Fumarase/aspartase (C-terminal domain)"/>
    <property type="match status" value="1"/>
</dbReference>
<dbReference type="Pfam" id="PF00206">
    <property type="entry name" value="Lyase_1"/>
    <property type="match status" value="1"/>
</dbReference>
<reference evidence="4 5" key="1">
    <citation type="submission" date="2018-05" db="EMBL/GenBank/DDBJ databases">
        <title>A metagenomic window into the 2 km-deep terrestrial subsurface aquifer revealed taxonomically and functionally diverse microbial community comprising novel uncultured bacterial lineages.</title>
        <authorList>
            <person name="Kadnikov V.V."/>
            <person name="Mardanov A.V."/>
            <person name="Beletsky A.V."/>
            <person name="Banks D."/>
            <person name="Pimenov N.V."/>
            <person name="Frank Y.A."/>
            <person name="Karnachuk O.V."/>
            <person name="Ravin N.V."/>
        </authorList>
    </citation>
    <scope>NUCLEOTIDE SEQUENCE [LARGE SCALE GENOMIC DNA]</scope>
    <source>
        <strain evidence="4">BY</strain>
    </source>
</reference>
<dbReference type="GO" id="GO:0006099">
    <property type="term" value="P:tricarboxylic acid cycle"/>
    <property type="evidence" value="ECO:0007669"/>
    <property type="project" value="InterPro"/>
</dbReference>
<proteinExistence type="predicted"/>
<dbReference type="FunFam" id="1.20.200.10:FF:000001">
    <property type="entry name" value="Fumarate hydratase, mitochondrial"/>
    <property type="match status" value="1"/>
</dbReference>
<evidence type="ECO:0000259" key="3">
    <source>
        <dbReference type="Pfam" id="PF10415"/>
    </source>
</evidence>
<dbReference type="InterPro" id="IPR051546">
    <property type="entry name" value="Aspartate_Ammonia-Lyase"/>
</dbReference>
<dbReference type="InterPro" id="IPR024083">
    <property type="entry name" value="Fumarase/histidase_N"/>
</dbReference>
<dbReference type="EMBL" id="CP030759">
    <property type="protein sequence ID" value="AXA37216.1"/>
    <property type="molecule type" value="Genomic_DNA"/>
</dbReference>
<dbReference type="PROSITE" id="PS00163">
    <property type="entry name" value="FUMARATE_LYASES"/>
    <property type="match status" value="1"/>
</dbReference>
<evidence type="ECO:0000313" key="4">
    <source>
        <dbReference type="EMBL" id="AXA37216.1"/>
    </source>
</evidence>
<evidence type="ECO:0000256" key="1">
    <source>
        <dbReference type="ARBA" id="ARBA00023239"/>
    </source>
</evidence>
<dbReference type="GO" id="GO:0005829">
    <property type="term" value="C:cytosol"/>
    <property type="evidence" value="ECO:0007669"/>
    <property type="project" value="TreeGrafter"/>
</dbReference>
<keyword evidence="1" id="KW-0456">Lyase</keyword>
<name>A0A2Z4Y878_SUMC1</name>
<accession>A0A2Z4Y878</accession>
<feature type="domain" description="Fumarate lyase N-terminal" evidence="2">
    <location>
        <begin position="13"/>
        <end position="344"/>
    </location>
</feature>
<dbReference type="PANTHER" id="PTHR42696">
    <property type="entry name" value="ASPARTATE AMMONIA-LYASE"/>
    <property type="match status" value="1"/>
</dbReference>
<dbReference type="GO" id="GO:0008797">
    <property type="term" value="F:aspartate ammonia-lyase activity"/>
    <property type="evidence" value="ECO:0007669"/>
    <property type="project" value="TreeGrafter"/>
</dbReference>
<sequence length="471" mass="52009">MMTEYRIEKDSLGEKQVPANAYYGIQSLRAKENFPISRHKAHPLWIWAIVQIKRAAAVVHEKLGLLDPECARAIVQACDEVLSGKFDEHFIVDIYQAGAGTSQNMNANEVIANRANEILGIPLTDRKNRRVHPNDDVNKSQSTNDVVPCSIRLAALRLLPDFEAALRELIGALEAKAQEFDSIIKSGRTHLQDAVPVRLGQEFGGYADALKAFLPRLEQARSDMSRLGIGGSAAGTGLNVPVEYRRMMVEELSRQLGIELRQAPDYFSAMQSHNDSVFLSNVVAGVAVELIRIANDLRLLSSGPRTGLAEILLPPVQPGSSIMPGKVNPVMAEMLNMVCFQVMGYNTAINWAAQAGQLELNVMMPLIANDLIEMLEILTNAMRAFTERCVKGITAYPDRCRWYAENSISMVTVLNTYIGYDKAAEVAKEAVATGKSLREVILEKNLLTPEQLEKLFDLRPLTEPGIPGKNK</sequence>
<dbReference type="PANTHER" id="PTHR42696:SF2">
    <property type="entry name" value="ASPARTATE AMMONIA-LYASE"/>
    <property type="match status" value="1"/>
</dbReference>
<dbReference type="NCBIfam" id="NF008909">
    <property type="entry name" value="PRK12273.1"/>
    <property type="match status" value="1"/>
</dbReference>
<dbReference type="FunFam" id="1.10.275.10:FF:000001">
    <property type="entry name" value="Fumarate hydratase, mitochondrial"/>
    <property type="match status" value="1"/>
</dbReference>
<dbReference type="Gene3D" id="1.10.275.10">
    <property type="entry name" value="Fumarase/aspartase (N-terminal domain)"/>
    <property type="match status" value="1"/>
</dbReference>
<organism evidence="4 5">
    <name type="scientific">Sumerlaea chitinivorans</name>
    <dbReference type="NCBI Taxonomy" id="2250252"/>
    <lineage>
        <taxon>Bacteria</taxon>
        <taxon>Candidatus Sumerlaeota</taxon>
        <taxon>Candidatus Sumerlaeia</taxon>
        <taxon>Candidatus Sumerlaeales</taxon>
        <taxon>Candidatus Sumerlaeaceae</taxon>
        <taxon>Candidatus Sumerlaea</taxon>
    </lineage>
</organism>
<dbReference type="Gene3D" id="1.20.200.10">
    <property type="entry name" value="Fumarase/aspartase (Central domain)"/>
    <property type="match status" value="1"/>
</dbReference>
<dbReference type="FunFam" id="1.10.40.30:FF:000002">
    <property type="entry name" value="Fumarate hydratase class II"/>
    <property type="match status" value="1"/>
</dbReference>
<dbReference type="PRINTS" id="PR00149">
    <property type="entry name" value="FUMRATELYASE"/>
</dbReference>
<protein>
    <submittedName>
        <fullName evidence="4">Fumarate hydratase class II</fullName>
    </submittedName>
</protein>
<dbReference type="GO" id="GO:0006531">
    <property type="term" value="P:aspartate metabolic process"/>
    <property type="evidence" value="ECO:0007669"/>
    <property type="project" value="TreeGrafter"/>
</dbReference>
<dbReference type="CDD" id="cd01357">
    <property type="entry name" value="Aspartase"/>
    <property type="match status" value="1"/>
</dbReference>
<feature type="domain" description="Fumarase C C-terminal" evidence="3">
    <location>
        <begin position="410"/>
        <end position="462"/>
    </location>
</feature>
<evidence type="ECO:0000259" key="2">
    <source>
        <dbReference type="Pfam" id="PF00206"/>
    </source>
</evidence>
<dbReference type="InterPro" id="IPR022761">
    <property type="entry name" value="Fumarate_lyase_N"/>
</dbReference>